<feature type="coiled-coil region" evidence="1">
    <location>
        <begin position="75"/>
        <end position="102"/>
    </location>
</feature>
<evidence type="ECO:0000256" key="1">
    <source>
        <dbReference type="SAM" id="Coils"/>
    </source>
</evidence>
<dbReference type="RefSeq" id="WP_317574039.1">
    <property type="nucleotide sequence ID" value="NZ_NPEF02000043.1"/>
</dbReference>
<dbReference type="EMBL" id="NPEF02000043">
    <property type="protein sequence ID" value="MDV6237879.1"/>
    <property type="molecule type" value="Genomic_DNA"/>
</dbReference>
<keyword evidence="3" id="KW-1185">Reference proteome</keyword>
<accession>A0AAE4QRG4</accession>
<proteinExistence type="predicted"/>
<comment type="caution">
    <text evidence="2">The sequence shown here is derived from an EMBL/GenBank/DDBJ whole genome shotgun (WGS) entry which is preliminary data.</text>
</comment>
<evidence type="ECO:0000313" key="2">
    <source>
        <dbReference type="EMBL" id="MDV6237879.1"/>
    </source>
</evidence>
<dbReference type="Proteomes" id="UP000232122">
    <property type="component" value="Unassembled WGS sequence"/>
</dbReference>
<gene>
    <name evidence="2" type="ORF">CH379_019815</name>
</gene>
<protein>
    <submittedName>
        <fullName evidence="2">Uncharacterized protein</fullName>
    </submittedName>
</protein>
<name>A0AAE4QRG4_9LEPT</name>
<organism evidence="2 3">
    <name type="scientific">Leptospira ellisii</name>
    <dbReference type="NCBI Taxonomy" id="2023197"/>
    <lineage>
        <taxon>Bacteria</taxon>
        <taxon>Pseudomonadati</taxon>
        <taxon>Spirochaetota</taxon>
        <taxon>Spirochaetia</taxon>
        <taxon>Leptospirales</taxon>
        <taxon>Leptospiraceae</taxon>
        <taxon>Leptospira</taxon>
    </lineage>
</organism>
<evidence type="ECO:0000313" key="3">
    <source>
        <dbReference type="Proteomes" id="UP000232122"/>
    </source>
</evidence>
<dbReference type="AlphaFoldDB" id="A0AAE4QRG4"/>
<keyword evidence="1" id="KW-0175">Coiled coil</keyword>
<reference evidence="2 3" key="1">
    <citation type="journal article" date="2018" name="Microb. Genom.">
        <title>Deciphering the unexplored Leptospira diversity from soils uncovers genomic evolution to virulence.</title>
        <authorList>
            <person name="Thibeaux R."/>
            <person name="Iraola G."/>
            <person name="Ferres I."/>
            <person name="Bierque E."/>
            <person name="Girault D."/>
            <person name="Soupe-Gilbert M.E."/>
            <person name="Picardeau M."/>
            <person name="Goarant C."/>
        </authorList>
    </citation>
    <scope>NUCLEOTIDE SEQUENCE [LARGE SCALE GENOMIC DNA]</scope>
    <source>
        <strain evidence="2 3">ATI7-C-A5</strain>
    </source>
</reference>
<sequence>MSYNDRLGLSSDVSYNIGKGDAPKPMTEAERAQYNLLDDLIGGLGSVVSGIGRGVKSVWDGVFGGDEANTTAPNNNAGIDSIQNLNNQIEALEEKKRKLNQVAGPYGSVSDLNQEIEITNQIEFLRKTKVQNGIAILGNAEIKMAPEEIERLESTGQLDKMIGIYKKSGSDGLKSYLAGRASGFIGGALEGFFPSFSDMAKNPAEAEAKLAKTIEFLKDKPVEFQAGFLEMRGFGELAGGLLQGYALTKVLTLGNLGRSFSANDIPHSNAKLISSAEVNALFKQNNLSDPFGAGYNAYEMTTSEAIKAVRVFNKDNPYGGFMTLPGEIAGKSATEIQRILGLPKTPTYKMTVEIPAGTQIYYGKVGPQSEWGLPGFGGNQIYIKDRIPMLNYKVLTTERLPY</sequence>